<name>A0A0G0U3P8_9BACT</name>
<reference evidence="1 2" key="1">
    <citation type="journal article" date="2015" name="Nature">
        <title>rRNA introns, odd ribosomes, and small enigmatic genomes across a large radiation of phyla.</title>
        <authorList>
            <person name="Brown C.T."/>
            <person name="Hug L.A."/>
            <person name="Thomas B.C."/>
            <person name="Sharon I."/>
            <person name="Castelle C.J."/>
            <person name="Singh A."/>
            <person name="Wilkins M.J."/>
            <person name="Williams K.H."/>
            <person name="Banfield J.F."/>
        </authorList>
    </citation>
    <scope>NUCLEOTIDE SEQUENCE [LARGE SCALE GENOMIC DNA]</scope>
</reference>
<protein>
    <submittedName>
        <fullName evidence="1">Uncharacterized protein</fullName>
    </submittedName>
</protein>
<gene>
    <name evidence="1" type="ORF">UU29_C0002G0036</name>
</gene>
<comment type="caution">
    <text evidence="1">The sequence shown here is derived from an EMBL/GenBank/DDBJ whole genome shotgun (WGS) entry which is preliminary data.</text>
</comment>
<organism evidence="1 2">
    <name type="scientific">Candidatus Daviesbacteria bacterium GW2011_GWA2_40_9</name>
    <dbReference type="NCBI Taxonomy" id="1618424"/>
    <lineage>
        <taxon>Bacteria</taxon>
        <taxon>Candidatus Daviesiibacteriota</taxon>
    </lineage>
</organism>
<proteinExistence type="predicted"/>
<sequence length="139" mass="15422">MREEQDRIHVTDETDRKGTIHWELSSPEETIMRAGDTIPETLGQSLTCTKGHLQAALKLLSEQYPECPDKVTSLLEKALKTVNRTIRESGALETVLKTRGDQFLPVDTRYNNNEKNGGIIALDLVSTLKGKGTNNSNSV</sequence>
<evidence type="ECO:0000313" key="1">
    <source>
        <dbReference type="EMBL" id="KKR83723.1"/>
    </source>
</evidence>
<dbReference type="Proteomes" id="UP000034601">
    <property type="component" value="Unassembled WGS sequence"/>
</dbReference>
<dbReference type="AlphaFoldDB" id="A0A0G0U3P8"/>
<evidence type="ECO:0000313" key="2">
    <source>
        <dbReference type="Proteomes" id="UP000034601"/>
    </source>
</evidence>
<dbReference type="EMBL" id="LCAB01000002">
    <property type="protein sequence ID" value="KKR83723.1"/>
    <property type="molecule type" value="Genomic_DNA"/>
</dbReference>
<accession>A0A0G0U3P8</accession>